<dbReference type="PANTHER" id="PTHR47251">
    <property type="entry name" value="FINGER DOMAIN PROTEIN, PUTATIVE (AFU_ORTHOLOGUE AFUA_3G04180)-RELATED"/>
    <property type="match status" value="1"/>
</dbReference>
<dbReference type="EMBL" id="JBJQOH010000002">
    <property type="protein sequence ID" value="KAL3697972.1"/>
    <property type="molecule type" value="Genomic_DNA"/>
</dbReference>
<protein>
    <submittedName>
        <fullName evidence="2">Uncharacterized protein</fullName>
    </submittedName>
</protein>
<gene>
    <name evidence="2" type="ORF">R1sor_012048</name>
</gene>
<comment type="caution">
    <text evidence="2">The sequence shown here is derived from an EMBL/GenBank/DDBJ whole genome shotgun (WGS) entry which is preliminary data.</text>
</comment>
<name>A0ABD3I5D7_9MARC</name>
<evidence type="ECO:0000256" key="1">
    <source>
        <dbReference type="SAM" id="MobiDB-lite"/>
    </source>
</evidence>
<evidence type="ECO:0000313" key="3">
    <source>
        <dbReference type="Proteomes" id="UP001633002"/>
    </source>
</evidence>
<dbReference type="Proteomes" id="UP001633002">
    <property type="component" value="Unassembled WGS sequence"/>
</dbReference>
<dbReference type="PANTHER" id="PTHR47251:SF1">
    <property type="entry name" value="FINGER DOMAIN PROTEIN, PUTATIVE (AFU_ORTHOLOGUE AFUA_3G04180)-RELATED"/>
    <property type="match status" value="1"/>
</dbReference>
<organism evidence="2 3">
    <name type="scientific">Riccia sorocarpa</name>
    <dbReference type="NCBI Taxonomy" id="122646"/>
    <lineage>
        <taxon>Eukaryota</taxon>
        <taxon>Viridiplantae</taxon>
        <taxon>Streptophyta</taxon>
        <taxon>Embryophyta</taxon>
        <taxon>Marchantiophyta</taxon>
        <taxon>Marchantiopsida</taxon>
        <taxon>Marchantiidae</taxon>
        <taxon>Marchantiales</taxon>
        <taxon>Ricciaceae</taxon>
        <taxon>Riccia</taxon>
    </lineage>
</organism>
<reference evidence="2 3" key="1">
    <citation type="submission" date="2024-09" db="EMBL/GenBank/DDBJ databases">
        <title>Chromosome-scale assembly of Riccia sorocarpa.</title>
        <authorList>
            <person name="Paukszto L."/>
        </authorList>
    </citation>
    <scope>NUCLEOTIDE SEQUENCE [LARGE SCALE GENOMIC DNA]</scope>
    <source>
        <strain evidence="2">LP-2024</strain>
        <tissue evidence="2">Aerial parts of the thallus</tissue>
    </source>
</reference>
<dbReference type="AlphaFoldDB" id="A0ABD3I5D7"/>
<sequence length="155" mass="18696">MADMHVCLNLVGRQSTRFQQELLIKAGTRDPKLGLGKQEQDDFYTAEENVQRKKLDVEQETTEELAKKREVEAEREQKIQTEVKEIRKVFYRELCNKQYKLAMEFETHLSSYDHNHKKRFKEMKEQQSSQTRDERQKKEQLREEKEMAKFSQHSI</sequence>
<feature type="region of interest" description="Disordered" evidence="1">
    <location>
        <begin position="116"/>
        <end position="155"/>
    </location>
</feature>
<proteinExistence type="predicted"/>
<accession>A0ABD3I5D7</accession>
<feature type="compositionally biased region" description="Basic and acidic residues" evidence="1">
    <location>
        <begin position="131"/>
        <end position="148"/>
    </location>
</feature>
<keyword evidence="3" id="KW-1185">Reference proteome</keyword>
<evidence type="ECO:0000313" key="2">
    <source>
        <dbReference type="EMBL" id="KAL3697972.1"/>
    </source>
</evidence>